<feature type="transmembrane region" description="Helical" evidence="5">
    <location>
        <begin position="15"/>
        <end position="36"/>
    </location>
</feature>
<dbReference type="Pfam" id="PF07869">
    <property type="entry name" value="DUF1656"/>
    <property type="match status" value="1"/>
</dbReference>
<evidence type="ECO:0000256" key="1">
    <source>
        <dbReference type="ARBA" id="ARBA00022475"/>
    </source>
</evidence>
<accession>A0ABY3DMX8</accession>
<dbReference type="Proteomes" id="UP000315321">
    <property type="component" value="Unassembled WGS sequence"/>
</dbReference>
<organism evidence="6 7">
    <name type="scientific">Ancylobacter moscoviensis</name>
    <dbReference type="NCBI Taxonomy" id="2597768"/>
    <lineage>
        <taxon>Bacteria</taxon>
        <taxon>Pseudomonadati</taxon>
        <taxon>Pseudomonadota</taxon>
        <taxon>Alphaproteobacteria</taxon>
        <taxon>Hyphomicrobiales</taxon>
        <taxon>Xanthobacteraceae</taxon>
        <taxon>Ancylobacter</taxon>
    </lineage>
</organism>
<evidence type="ECO:0000313" key="6">
    <source>
        <dbReference type="EMBL" id="TSJ60659.1"/>
    </source>
</evidence>
<evidence type="ECO:0000256" key="3">
    <source>
        <dbReference type="ARBA" id="ARBA00022989"/>
    </source>
</evidence>
<gene>
    <name evidence="6" type="ORF">FO470_18145</name>
</gene>
<name>A0ABY3DMX8_9HYPH</name>
<protein>
    <submittedName>
        <fullName evidence="6">DUF1656 domain-containing protein</fullName>
    </submittedName>
</protein>
<evidence type="ECO:0000256" key="4">
    <source>
        <dbReference type="ARBA" id="ARBA00023136"/>
    </source>
</evidence>
<evidence type="ECO:0000256" key="5">
    <source>
        <dbReference type="SAM" id="Phobius"/>
    </source>
</evidence>
<comment type="caution">
    <text evidence="6">The sequence shown here is derived from an EMBL/GenBank/DDBJ whole genome shotgun (WGS) entry which is preliminary data.</text>
</comment>
<feature type="transmembrane region" description="Helical" evidence="5">
    <location>
        <begin position="57"/>
        <end position="75"/>
    </location>
</feature>
<keyword evidence="7" id="KW-1185">Reference proteome</keyword>
<reference evidence="6 7" key="1">
    <citation type="submission" date="2019-07" db="EMBL/GenBank/DDBJ databases">
        <authorList>
            <person name="Grouzdev D.S."/>
        </authorList>
    </citation>
    <scope>NUCLEOTIDE SEQUENCE [LARGE SCALE GENOMIC DNA]</scope>
    <source>
        <strain evidence="6 7">3C</strain>
    </source>
</reference>
<evidence type="ECO:0000256" key="2">
    <source>
        <dbReference type="ARBA" id="ARBA00022692"/>
    </source>
</evidence>
<keyword evidence="2 5" id="KW-0812">Transmembrane</keyword>
<dbReference type="RefSeq" id="WP_144344388.1">
    <property type="nucleotide sequence ID" value="NZ_VMBP01000006.1"/>
</dbReference>
<sequence length="76" mass="8676">MPVPNLALFHPLEFVGFYVSPLVLWAAVAIIPYTLVHLLLSRFNLYRFVWHRSLFNLGLYVLMVGALVAFGTGIWL</sequence>
<dbReference type="InterPro" id="IPR012451">
    <property type="entry name" value="DUF1656"/>
</dbReference>
<keyword evidence="4 5" id="KW-0472">Membrane</keyword>
<evidence type="ECO:0000313" key="7">
    <source>
        <dbReference type="Proteomes" id="UP000315321"/>
    </source>
</evidence>
<keyword evidence="1" id="KW-1003">Cell membrane</keyword>
<proteinExistence type="predicted"/>
<dbReference type="EMBL" id="VMBP01000006">
    <property type="protein sequence ID" value="TSJ60659.1"/>
    <property type="molecule type" value="Genomic_DNA"/>
</dbReference>
<keyword evidence="3 5" id="KW-1133">Transmembrane helix</keyword>